<evidence type="ECO:0000256" key="1">
    <source>
        <dbReference type="SAM" id="Phobius"/>
    </source>
</evidence>
<dbReference type="Pfam" id="PF26616">
    <property type="entry name" value="CorA-like"/>
    <property type="match status" value="1"/>
</dbReference>
<proteinExistence type="predicted"/>
<dbReference type="RefSeq" id="XP_046077384.1">
    <property type="nucleotide sequence ID" value="XM_046221922.1"/>
</dbReference>
<reference evidence="3" key="1">
    <citation type="submission" date="2021-12" db="EMBL/GenBank/DDBJ databases">
        <title>Convergent genome expansion in fungi linked to evolution of root-endophyte symbiosis.</title>
        <authorList>
            <consortium name="DOE Joint Genome Institute"/>
            <person name="Ke Y.-H."/>
            <person name="Bonito G."/>
            <person name="Liao H.-L."/>
            <person name="Looney B."/>
            <person name="Rojas-Flechas A."/>
            <person name="Nash J."/>
            <person name="Hameed K."/>
            <person name="Schadt C."/>
            <person name="Martin F."/>
            <person name="Crous P.W."/>
            <person name="Miettinen O."/>
            <person name="Magnuson J.K."/>
            <person name="Labbe J."/>
            <person name="Jacobson D."/>
            <person name="Doktycz M.J."/>
            <person name="Veneault-Fourrey C."/>
            <person name="Kuo A."/>
            <person name="Mondo S."/>
            <person name="Calhoun S."/>
            <person name="Riley R."/>
            <person name="Ohm R."/>
            <person name="LaButti K."/>
            <person name="Andreopoulos B."/>
            <person name="Pangilinan J."/>
            <person name="Nolan M."/>
            <person name="Tritt A."/>
            <person name="Clum A."/>
            <person name="Lipzen A."/>
            <person name="Daum C."/>
            <person name="Barry K."/>
            <person name="Grigoriev I.V."/>
            <person name="Vilgalys R."/>
        </authorList>
    </citation>
    <scope>NUCLEOTIDE SEQUENCE</scope>
    <source>
        <strain evidence="3">PMI_201</strain>
    </source>
</reference>
<dbReference type="InterPro" id="IPR058257">
    <property type="entry name" value="CorA-like_dom"/>
</dbReference>
<keyword evidence="4" id="KW-1185">Reference proteome</keyword>
<keyword evidence="1" id="KW-1133">Transmembrane helix</keyword>
<dbReference type="EMBL" id="JAJTJA010000001">
    <property type="protein sequence ID" value="KAH8704763.1"/>
    <property type="molecule type" value="Genomic_DNA"/>
</dbReference>
<feature type="transmembrane region" description="Helical" evidence="1">
    <location>
        <begin position="440"/>
        <end position="460"/>
    </location>
</feature>
<comment type="caution">
    <text evidence="3">The sequence shown here is derived from an EMBL/GenBank/DDBJ whole genome shotgun (WGS) entry which is preliminary data.</text>
</comment>
<accession>A0AAD4KZH9</accession>
<dbReference type="Proteomes" id="UP001201262">
    <property type="component" value="Unassembled WGS sequence"/>
</dbReference>
<evidence type="ECO:0000313" key="4">
    <source>
        <dbReference type="Proteomes" id="UP001201262"/>
    </source>
</evidence>
<name>A0AAD4KZH9_9EURO</name>
<keyword evidence="1" id="KW-0812">Transmembrane</keyword>
<feature type="transmembrane region" description="Helical" evidence="1">
    <location>
        <begin position="398"/>
        <end position="420"/>
    </location>
</feature>
<keyword evidence="1" id="KW-0472">Membrane</keyword>
<evidence type="ECO:0000259" key="2">
    <source>
        <dbReference type="Pfam" id="PF26616"/>
    </source>
</evidence>
<dbReference type="AlphaFoldDB" id="A0AAD4KZH9"/>
<feature type="domain" description="CorA-like transporter" evidence="2">
    <location>
        <begin position="13"/>
        <end position="179"/>
    </location>
</feature>
<organism evidence="3 4">
    <name type="scientific">Talaromyces proteolyticus</name>
    <dbReference type="NCBI Taxonomy" id="1131652"/>
    <lineage>
        <taxon>Eukaryota</taxon>
        <taxon>Fungi</taxon>
        <taxon>Dikarya</taxon>
        <taxon>Ascomycota</taxon>
        <taxon>Pezizomycotina</taxon>
        <taxon>Eurotiomycetes</taxon>
        <taxon>Eurotiomycetidae</taxon>
        <taxon>Eurotiales</taxon>
        <taxon>Trichocomaceae</taxon>
        <taxon>Talaromyces</taxon>
        <taxon>Talaromyces sect. Bacilispori</taxon>
    </lineage>
</organism>
<protein>
    <recommendedName>
        <fullName evidence="2">CorA-like transporter domain-containing protein</fullName>
    </recommendedName>
</protein>
<gene>
    <name evidence="3" type="ORF">BGW36DRAFT_456360</name>
</gene>
<dbReference type="GeneID" id="70252209"/>
<evidence type="ECO:0000313" key="3">
    <source>
        <dbReference type="EMBL" id="KAH8704763.1"/>
    </source>
</evidence>
<sequence>MSPNFALHEKTLLSNEIDEKSRRIFPSSNADGQLEVLELWQGGDTRLLRNPSELTGYKETANGSSQLYIIRQKRTWAPLNISRQFLERFLSVHNVFELFWKVAFAFSKKSCENEFDFPGFINRQTRSEEQRKAYYYDYDELSYVVRRVELNGRSEIPGQSPWSIRQTGLYHKLQSRRGNNDNDDDGEKSTYLAIAPSDSFLETLVQYQKLAIEERQRPSPWHIHWLLMTDSLRGWATYISWLESELQQLTEPILLAEAGLDETQFRSDGFQVTFEDCQKLKQLDGYASDLKIILGIMAQNCIGVKERCLRYCRQTCYSSKNRCICSDYLDEFDRYVKEIKLRINQASILHRRIQSTMQLLTSFLDYEEANALNILAQESSKDSKKMSILTLRNTKDAIAVKILTIIGLVYLPTTIVLNFFSTVFVKSADGTQDMQVSPDVWILAAVAIPLTGMTIVLWWACLRFTTPLLREVELRQSKGAIASKLLDRLCRRRKRGEKNDLEMGRGIISLRQGKSSFVPIVATSDSCTPTLAGS</sequence>